<comment type="function">
    <text evidence="1">Golgi membrane protein involved in vesicular trafficking and spindle migration.</text>
</comment>
<comment type="similarity">
    <text evidence="3">Belongs to the TVP38/TMEM64 family.</text>
</comment>
<dbReference type="PANTHER" id="PTHR47549:SF3">
    <property type="entry name" value="GOLGI APPARATUS MEMBRANE PROTEIN TVP38"/>
    <property type="match status" value="1"/>
</dbReference>
<comment type="subcellular location">
    <subcellularLocation>
        <location evidence="2">Golgi apparatus membrane</location>
        <topology evidence="2">Multi-pass membrane protein</topology>
    </subcellularLocation>
</comment>
<dbReference type="InterPro" id="IPR051076">
    <property type="entry name" value="Golgi_membrane_TVP38/TMEM64"/>
</dbReference>
<feature type="region of interest" description="Disordered" evidence="10">
    <location>
        <begin position="136"/>
        <end position="162"/>
    </location>
</feature>
<keyword evidence="6 11" id="KW-0812">Transmembrane</keyword>
<keyword evidence="8" id="KW-0333">Golgi apparatus</keyword>
<dbReference type="InterPro" id="IPR032816">
    <property type="entry name" value="VTT_dom"/>
</dbReference>
<proteinExistence type="inferred from homology"/>
<feature type="region of interest" description="Disordered" evidence="10">
    <location>
        <begin position="1"/>
        <end position="36"/>
    </location>
</feature>
<dbReference type="EMBL" id="JAPEVG010000297">
    <property type="protein sequence ID" value="KAJ8469286.1"/>
    <property type="molecule type" value="Genomic_DNA"/>
</dbReference>
<keyword evidence="7 11" id="KW-1133">Transmembrane helix</keyword>
<feature type="compositionally biased region" description="Low complexity" evidence="10">
    <location>
        <begin position="151"/>
        <end position="161"/>
    </location>
</feature>
<reference evidence="13" key="1">
    <citation type="submission" date="2022-11" db="EMBL/GenBank/DDBJ databases">
        <title>Genome Sequence of Cubamyces cubensis.</title>
        <authorList>
            <person name="Buettner E."/>
        </authorList>
    </citation>
    <scope>NUCLEOTIDE SEQUENCE</scope>
    <source>
        <strain evidence="13">MPL-01</strain>
    </source>
</reference>
<feature type="region of interest" description="Disordered" evidence="10">
    <location>
        <begin position="580"/>
        <end position="619"/>
    </location>
</feature>
<feature type="domain" description="VTT" evidence="12">
    <location>
        <begin position="359"/>
        <end position="475"/>
    </location>
</feature>
<comment type="caution">
    <text evidence="13">The sequence shown here is derived from an EMBL/GenBank/DDBJ whole genome shotgun (WGS) entry which is preliminary data.</text>
</comment>
<dbReference type="PANTHER" id="PTHR47549">
    <property type="entry name" value="GOLGI APPARATUS MEMBRANE PROTEIN TVP38-RELATED"/>
    <property type="match status" value="1"/>
</dbReference>
<feature type="compositionally biased region" description="Polar residues" evidence="10">
    <location>
        <begin position="138"/>
        <end position="150"/>
    </location>
</feature>
<feature type="region of interest" description="Disordered" evidence="10">
    <location>
        <begin position="179"/>
        <end position="237"/>
    </location>
</feature>
<feature type="transmembrane region" description="Helical" evidence="11">
    <location>
        <begin position="87"/>
        <end position="109"/>
    </location>
</feature>
<feature type="transmembrane region" description="Helical" evidence="11">
    <location>
        <begin position="274"/>
        <end position="295"/>
    </location>
</feature>
<gene>
    <name evidence="13" type="ORF">ONZ51_g9099</name>
</gene>
<feature type="compositionally biased region" description="Basic and acidic residues" evidence="10">
    <location>
        <begin position="9"/>
        <end position="23"/>
    </location>
</feature>
<dbReference type="Pfam" id="PF09335">
    <property type="entry name" value="VTT_dom"/>
    <property type="match status" value="1"/>
</dbReference>
<feature type="compositionally biased region" description="Polar residues" evidence="10">
    <location>
        <begin position="180"/>
        <end position="190"/>
    </location>
</feature>
<feature type="transmembrane region" description="Helical" evidence="11">
    <location>
        <begin position="379"/>
        <end position="400"/>
    </location>
</feature>
<dbReference type="AlphaFoldDB" id="A0AAD7X804"/>
<dbReference type="GO" id="GO:0016192">
    <property type="term" value="P:vesicle-mediated transport"/>
    <property type="evidence" value="ECO:0007669"/>
    <property type="project" value="TreeGrafter"/>
</dbReference>
<keyword evidence="14" id="KW-1185">Reference proteome</keyword>
<keyword evidence="9 11" id="KW-0472">Membrane</keyword>
<accession>A0AAD7X804</accession>
<evidence type="ECO:0000256" key="6">
    <source>
        <dbReference type="ARBA" id="ARBA00022692"/>
    </source>
</evidence>
<evidence type="ECO:0000259" key="12">
    <source>
        <dbReference type="Pfam" id="PF09335"/>
    </source>
</evidence>
<sequence length="619" mass="67129">MQVRPEAACSEKSRNPVKFEAKGGKKSGGAEVAGAAGAGDLDRRPAITSRETRAVGTIRRIYTYQKSSPFRLLQAFQHQVTLASGLFTGWAFVVVAAALVAAVVAVVSLSSSRPVSVFDPAQLDWPPIAMDLHMPNRLGQSSRFPHTHTAQPVSPQTCCQPQPQPYRFAHLQEVYDEKASLSQLEGTSKSPAGLPADMSPQPGPSFSRSQAASPVSSIPPWIRSQRPHSRPPQLRPPFSPAPCPIASSWASPPHLASSPYTRPRGLRIANLLKPWIPIILYVMTTLGFLAAVSFWKVEVFQGKRPEPPFFAYTLVDNHFCDLYERLGLDQLSHWLQSDTYLGYAVIFALIFITTFPPVPLYSTLVILSGYTFGPWTGAIISYWASLAGALVVFTVSRTFFRASISRWLSGTITIKRIVRAIENNPKLLFLIRLAPYPYNVMNCLLAASPSLTLRTYTLCTALSLPKLIIHTSIGSSIHSFASYHVSRPAGTAPASDDDEGSALSHYSTIAGIVLCLAIFVYLSYITRKAVDEELQDEDALDARYSEERVAFLASQDPASLDVEEAMVEAPVRTPLAIRPLLPRTDSSTAVGPTVAEPAGTGTGNGANESGGTDLSESDA</sequence>
<dbReference type="Proteomes" id="UP001215151">
    <property type="component" value="Unassembled WGS sequence"/>
</dbReference>
<evidence type="ECO:0000256" key="10">
    <source>
        <dbReference type="SAM" id="MobiDB-lite"/>
    </source>
</evidence>
<feature type="transmembrane region" description="Helical" evidence="11">
    <location>
        <begin position="340"/>
        <end position="367"/>
    </location>
</feature>
<evidence type="ECO:0000256" key="1">
    <source>
        <dbReference type="ARBA" id="ARBA00002978"/>
    </source>
</evidence>
<dbReference type="GO" id="GO:0000022">
    <property type="term" value="P:mitotic spindle elongation"/>
    <property type="evidence" value="ECO:0007669"/>
    <property type="project" value="TreeGrafter"/>
</dbReference>
<evidence type="ECO:0000256" key="9">
    <source>
        <dbReference type="ARBA" id="ARBA00023136"/>
    </source>
</evidence>
<evidence type="ECO:0000313" key="13">
    <source>
        <dbReference type="EMBL" id="KAJ8469286.1"/>
    </source>
</evidence>
<evidence type="ECO:0000256" key="4">
    <source>
        <dbReference type="ARBA" id="ARBA00013533"/>
    </source>
</evidence>
<name>A0AAD7X804_9APHY</name>
<feature type="compositionally biased region" description="Polar residues" evidence="10">
    <location>
        <begin position="204"/>
        <end position="216"/>
    </location>
</feature>
<feature type="transmembrane region" description="Helical" evidence="11">
    <location>
        <begin position="503"/>
        <end position="524"/>
    </location>
</feature>
<evidence type="ECO:0000256" key="11">
    <source>
        <dbReference type="SAM" id="Phobius"/>
    </source>
</evidence>
<protein>
    <recommendedName>
        <fullName evidence="4">Golgi apparatus membrane protein TVP38</fullName>
    </recommendedName>
    <alternativeName>
        <fullName evidence="5">Golgi apparatus membrane protein tvp38</fullName>
    </alternativeName>
</protein>
<evidence type="ECO:0000256" key="5">
    <source>
        <dbReference type="ARBA" id="ARBA00020673"/>
    </source>
</evidence>
<dbReference type="GO" id="GO:0000139">
    <property type="term" value="C:Golgi membrane"/>
    <property type="evidence" value="ECO:0007669"/>
    <property type="project" value="UniProtKB-SubCell"/>
</dbReference>
<feature type="compositionally biased region" description="Polar residues" evidence="10">
    <location>
        <begin position="605"/>
        <end position="619"/>
    </location>
</feature>
<organism evidence="13 14">
    <name type="scientific">Trametes cubensis</name>
    <dbReference type="NCBI Taxonomy" id="1111947"/>
    <lineage>
        <taxon>Eukaryota</taxon>
        <taxon>Fungi</taxon>
        <taxon>Dikarya</taxon>
        <taxon>Basidiomycota</taxon>
        <taxon>Agaricomycotina</taxon>
        <taxon>Agaricomycetes</taxon>
        <taxon>Polyporales</taxon>
        <taxon>Polyporaceae</taxon>
        <taxon>Trametes</taxon>
    </lineage>
</organism>
<evidence type="ECO:0000256" key="7">
    <source>
        <dbReference type="ARBA" id="ARBA00022989"/>
    </source>
</evidence>
<evidence type="ECO:0000256" key="8">
    <source>
        <dbReference type="ARBA" id="ARBA00023034"/>
    </source>
</evidence>
<evidence type="ECO:0000256" key="2">
    <source>
        <dbReference type="ARBA" id="ARBA00004653"/>
    </source>
</evidence>
<evidence type="ECO:0000256" key="3">
    <source>
        <dbReference type="ARBA" id="ARBA00008640"/>
    </source>
</evidence>
<evidence type="ECO:0000313" key="14">
    <source>
        <dbReference type="Proteomes" id="UP001215151"/>
    </source>
</evidence>